<evidence type="ECO:0000256" key="5">
    <source>
        <dbReference type="ARBA" id="ARBA00022989"/>
    </source>
</evidence>
<dbReference type="InterPro" id="IPR029044">
    <property type="entry name" value="Nucleotide-diphossugar_trans"/>
</dbReference>
<feature type="transmembrane region" description="Helical" evidence="7">
    <location>
        <begin position="44"/>
        <end position="64"/>
    </location>
</feature>
<keyword evidence="3" id="KW-0808">Transferase</keyword>
<proteinExistence type="predicted"/>
<dbReference type="InterPro" id="IPR050321">
    <property type="entry name" value="Glycosyltr_2/OpgH_subfam"/>
</dbReference>
<dbReference type="AlphaFoldDB" id="A0A1F8AT40"/>
<evidence type="ECO:0000313" key="8">
    <source>
        <dbReference type="EMBL" id="OGM54659.1"/>
    </source>
</evidence>
<dbReference type="Pfam" id="PF13641">
    <property type="entry name" value="Glyco_tranf_2_3"/>
    <property type="match status" value="1"/>
</dbReference>
<keyword evidence="5 7" id="KW-1133">Transmembrane helix</keyword>
<comment type="subcellular location">
    <subcellularLocation>
        <location evidence="1">Membrane</location>
        <topology evidence="1">Multi-pass membrane protein</topology>
    </subcellularLocation>
</comment>
<feature type="transmembrane region" description="Helical" evidence="7">
    <location>
        <begin position="14"/>
        <end position="32"/>
    </location>
</feature>
<dbReference type="GO" id="GO:0016020">
    <property type="term" value="C:membrane"/>
    <property type="evidence" value="ECO:0007669"/>
    <property type="project" value="UniProtKB-SubCell"/>
</dbReference>
<dbReference type="GO" id="GO:0016757">
    <property type="term" value="F:glycosyltransferase activity"/>
    <property type="evidence" value="ECO:0007669"/>
    <property type="project" value="UniProtKB-KW"/>
</dbReference>
<evidence type="ECO:0000256" key="3">
    <source>
        <dbReference type="ARBA" id="ARBA00022679"/>
    </source>
</evidence>
<protein>
    <recommendedName>
        <fullName evidence="10">Glycosyltransferase 2-like domain-containing protein</fullName>
    </recommendedName>
</protein>
<keyword evidence="2" id="KW-0328">Glycosyltransferase</keyword>
<reference evidence="8 9" key="1">
    <citation type="journal article" date="2016" name="Nat. Commun.">
        <title>Thousands of microbial genomes shed light on interconnected biogeochemical processes in an aquifer system.</title>
        <authorList>
            <person name="Anantharaman K."/>
            <person name="Brown C.T."/>
            <person name="Hug L.A."/>
            <person name="Sharon I."/>
            <person name="Castelle C.J."/>
            <person name="Probst A.J."/>
            <person name="Thomas B.C."/>
            <person name="Singh A."/>
            <person name="Wilkins M.J."/>
            <person name="Karaoz U."/>
            <person name="Brodie E.L."/>
            <person name="Williams K.H."/>
            <person name="Hubbard S.S."/>
            <person name="Banfield J.F."/>
        </authorList>
    </citation>
    <scope>NUCLEOTIDE SEQUENCE [LARGE SCALE GENOMIC DNA]</scope>
</reference>
<dbReference type="PANTHER" id="PTHR43867">
    <property type="entry name" value="CELLULOSE SYNTHASE CATALYTIC SUBUNIT A [UDP-FORMING]"/>
    <property type="match status" value="1"/>
</dbReference>
<dbReference type="EMBL" id="MGGW01000011">
    <property type="protein sequence ID" value="OGM54659.1"/>
    <property type="molecule type" value="Genomic_DNA"/>
</dbReference>
<dbReference type="PANTHER" id="PTHR43867:SF2">
    <property type="entry name" value="CELLULOSE SYNTHASE CATALYTIC SUBUNIT A [UDP-FORMING]"/>
    <property type="match status" value="1"/>
</dbReference>
<comment type="caution">
    <text evidence="8">The sequence shown here is derived from an EMBL/GenBank/DDBJ whole genome shotgun (WGS) entry which is preliminary data.</text>
</comment>
<evidence type="ECO:0008006" key="10">
    <source>
        <dbReference type="Google" id="ProtNLM"/>
    </source>
</evidence>
<evidence type="ECO:0000256" key="1">
    <source>
        <dbReference type="ARBA" id="ARBA00004141"/>
    </source>
</evidence>
<evidence type="ECO:0000313" key="9">
    <source>
        <dbReference type="Proteomes" id="UP000178603"/>
    </source>
</evidence>
<dbReference type="SUPFAM" id="SSF53448">
    <property type="entry name" value="Nucleotide-diphospho-sugar transferases"/>
    <property type="match status" value="1"/>
</dbReference>
<evidence type="ECO:0000256" key="7">
    <source>
        <dbReference type="SAM" id="Phobius"/>
    </source>
</evidence>
<evidence type="ECO:0000256" key="6">
    <source>
        <dbReference type="ARBA" id="ARBA00023136"/>
    </source>
</evidence>
<gene>
    <name evidence="8" type="ORF">A3E44_02430</name>
</gene>
<dbReference type="Proteomes" id="UP000178603">
    <property type="component" value="Unassembled WGS sequence"/>
</dbReference>
<keyword evidence="6 7" id="KW-0472">Membrane</keyword>
<evidence type="ECO:0000256" key="2">
    <source>
        <dbReference type="ARBA" id="ARBA00022676"/>
    </source>
</evidence>
<feature type="transmembrane region" description="Helical" evidence="7">
    <location>
        <begin position="473"/>
        <end position="492"/>
    </location>
</feature>
<feature type="transmembrane region" description="Helical" evidence="7">
    <location>
        <begin position="442"/>
        <end position="461"/>
    </location>
</feature>
<feature type="transmembrane region" description="Helical" evidence="7">
    <location>
        <begin position="404"/>
        <end position="421"/>
    </location>
</feature>
<evidence type="ECO:0000256" key="4">
    <source>
        <dbReference type="ARBA" id="ARBA00022692"/>
    </source>
</evidence>
<sequence length="540" mass="61368">MQNKAEKYVIRKKYYRIAGIFFIISTTIYLLWLSKHLNSNAKLISWGFFVTQTFSFLLVTLSVINHWKTKYRLRRPPLSASPPAVAIIVATYKEPVKIVRKTVKSLLRITYPGEIALVVSNDDQDPKQRYELEKMVQDMGSNRLFLYHTTEHTQAKAGNLNQGISFLRANFPNFDLLLTQDADEVAYADILNATVGYFADPNVAYVQTIKQSKVAKHDPFGNRDLVWYGRTAASKDAGNAMFACGSGVVWRISGLESVGGFSTWNMVEDLTTSYNLLAKGWDSRYHFEPLSEGLAPEDLPNFIKQRVTWATDALRIFFWDNPLFKSGLTISQRLHFLETPLFYLNGFVVLALVVLTSLSLLFEKWPTTVDAVTHTKYLLPSFLSLEAYFLTNNANIAYTRIRQFWVGLSPNFALAALKVFISGPNNKPTYKVTKKVNKYGNYLHLVLPQILVLALICLSLAKVVVSTPLYSGFDWATVFWGFYQASFFVQIIKVSSWKYSPRVNIQFQMKGVINNSHGTVYPTRSSLSIEATPFEKGKRK</sequence>
<organism evidence="8 9">
    <name type="scientific">Candidatus Woesebacteria bacterium RIFCSPHIGHO2_12_FULL_41_24</name>
    <dbReference type="NCBI Taxonomy" id="1802510"/>
    <lineage>
        <taxon>Bacteria</taxon>
        <taxon>Candidatus Woeseibacteriota</taxon>
    </lineage>
</organism>
<dbReference type="Gene3D" id="3.90.550.10">
    <property type="entry name" value="Spore Coat Polysaccharide Biosynthesis Protein SpsA, Chain A"/>
    <property type="match status" value="1"/>
</dbReference>
<name>A0A1F8AT40_9BACT</name>
<accession>A0A1F8AT40</accession>
<keyword evidence="4 7" id="KW-0812">Transmembrane</keyword>
<feature type="transmembrane region" description="Helical" evidence="7">
    <location>
        <begin position="341"/>
        <end position="362"/>
    </location>
</feature>